<gene>
    <name evidence="1" type="ORF">LCGC14_1456110</name>
</gene>
<comment type="caution">
    <text evidence="1">The sequence shown here is derived from an EMBL/GenBank/DDBJ whole genome shotgun (WGS) entry which is preliminary data.</text>
</comment>
<dbReference type="Gene3D" id="3.40.960.10">
    <property type="entry name" value="VSR Endonuclease"/>
    <property type="match status" value="1"/>
</dbReference>
<dbReference type="AlphaFoldDB" id="A0A0F9JH69"/>
<reference evidence="1" key="1">
    <citation type="journal article" date="2015" name="Nature">
        <title>Complex archaea that bridge the gap between prokaryotes and eukaryotes.</title>
        <authorList>
            <person name="Spang A."/>
            <person name="Saw J.H."/>
            <person name="Jorgensen S.L."/>
            <person name="Zaremba-Niedzwiedzka K."/>
            <person name="Martijn J."/>
            <person name="Lind A.E."/>
            <person name="van Eijk R."/>
            <person name="Schleper C."/>
            <person name="Guy L."/>
            <person name="Ettema T.J."/>
        </authorList>
    </citation>
    <scope>NUCLEOTIDE SEQUENCE</scope>
</reference>
<name>A0A0F9JH69_9ZZZZ</name>
<protein>
    <recommendedName>
        <fullName evidence="2">Zinc-ribbon domain-containing protein</fullName>
    </recommendedName>
</protein>
<evidence type="ECO:0000313" key="1">
    <source>
        <dbReference type="EMBL" id="KKM68913.1"/>
    </source>
</evidence>
<dbReference type="EMBL" id="LAZR01010083">
    <property type="protein sequence ID" value="KKM68913.1"/>
    <property type="molecule type" value="Genomic_DNA"/>
</dbReference>
<evidence type="ECO:0008006" key="2">
    <source>
        <dbReference type="Google" id="ProtNLM"/>
    </source>
</evidence>
<accession>A0A0F9JH69</accession>
<proteinExistence type="predicted"/>
<organism evidence="1">
    <name type="scientific">marine sediment metagenome</name>
    <dbReference type="NCBI Taxonomy" id="412755"/>
    <lineage>
        <taxon>unclassified sequences</taxon>
        <taxon>metagenomes</taxon>
        <taxon>ecological metagenomes</taxon>
    </lineage>
</organism>
<sequence>MLNEDIKNIGITNKRVLLESEEVRKVITLLKTKKGMSQKDISDSIGFLIGDVLNHGYSLPYESFKKLQQLAGEIHLLLHIIKIKWRKSYNTHSMEQLAQIVGIKKTGVAGKFLSKKYNGMNSLSEWQCGKCGRIWKTQPNVILYQKRWCIHCSGRETWTYVQMVELGQKRGLEKTGIQGQFLTTKADYEAQPHPDMSKYQWKCGKCGHVWEATANNVKRGSWCRKCQYAQLSHDNRTPYPEIVLLAKTIGKIKTGYEGKFMVSKEEYMKAKDPSHHKFKWKCGKCTSIFEMDITHARRPQWCPKCAEGEGEQVCRGFFEHIFKAQFPKLRPEWLVNTFSGGQMHFDGYNKQLKLAFEFNGPQHYVFYPKYHKKYEDFIKQKERDMIKAELCKKNGITLIFVPHTLEYDEFQDYIIEEYRKLTGKEVKNKEKYNWRMFNQDKTRLTDFF</sequence>